<keyword evidence="3 7" id="KW-0547">Nucleotide-binding</keyword>
<dbReference type="Gene3D" id="3.40.50.620">
    <property type="entry name" value="HUPs"/>
    <property type="match status" value="1"/>
</dbReference>
<comment type="similarity">
    <text evidence="7">Belongs to the class-I aminoacyl-tRNA synthetase family.</text>
</comment>
<evidence type="ECO:0000256" key="7">
    <source>
        <dbReference type="RuleBase" id="RU363037"/>
    </source>
</evidence>
<evidence type="ECO:0000256" key="3">
    <source>
        <dbReference type="ARBA" id="ARBA00022741"/>
    </source>
</evidence>
<evidence type="ECO:0000259" key="8">
    <source>
        <dbReference type="Pfam" id="PF00749"/>
    </source>
</evidence>
<dbReference type="Proteomes" id="UP001156881">
    <property type="component" value="Unassembled WGS sequence"/>
</dbReference>
<dbReference type="InterPro" id="IPR014729">
    <property type="entry name" value="Rossmann-like_a/b/a_fold"/>
</dbReference>
<dbReference type="InterPro" id="IPR001412">
    <property type="entry name" value="aa-tRNA-synth_I_CS"/>
</dbReference>
<keyword evidence="2" id="KW-0479">Metal-binding</keyword>
<comment type="caution">
    <text evidence="9">The sequence shown here is derived from an EMBL/GenBank/DDBJ whole genome shotgun (WGS) entry which is preliminary data.</text>
</comment>
<evidence type="ECO:0000313" key="9">
    <source>
        <dbReference type="EMBL" id="GLS42051.1"/>
    </source>
</evidence>
<gene>
    <name evidence="9" type="primary">gltX2</name>
    <name evidence="9" type="ORF">GCM10007884_00360</name>
</gene>
<evidence type="ECO:0000313" key="10">
    <source>
        <dbReference type="Proteomes" id="UP001156881"/>
    </source>
</evidence>
<proteinExistence type="inferred from homology"/>
<dbReference type="InterPro" id="IPR000924">
    <property type="entry name" value="Glu/Gln-tRNA-synth"/>
</dbReference>
<dbReference type="EMBL" id="BSPG01000001">
    <property type="protein sequence ID" value="GLS42051.1"/>
    <property type="molecule type" value="Genomic_DNA"/>
</dbReference>
<dbReference type="Pfam" id="PF00749">
    <property type="entry name" value="tRNA-synt_1c"/>
    <property type="match status" value="1"/>
</dbReference>
<keyword evidence="6 7" id="KW-0030">Aminoacyl-tRNA synthetase</keyword>
<name>A0ABQ6CZ54_9HYPH</name>
<keyword evidence="1 7" id="KW-0436">Ligase</keyword>
<dbReference type="PROSITE" id="PS00178">
    <property type="entry name" value="AA_TRNA_LIGASE_I"/>
    <property type="match status" value="1"/>
</dbReference>
<evidence type="ECO:0000256" key="4">
    <source>
        <dbReference type="ARBA" id="ARBA00022833"/>
    </source>
</evidence>
<organism evidence="9 10">
    <name type="scientific">Methylobacterium brachythecii</name>
    <dbReference type="NCBI Taxonomy" id="1176177"/>
    <lineage>
        <taxon>Bacteria</taxon>
        <taxon>Pseudomonadati</taxon>
        <taxon>Pseudomonadota</taxon>
        <taxon>Alphaproteobacteria</taxon>
        <taxon>Hyphomicrobiales</taxon>
        <taxon>Methylobacteriaceae</taxon>
        <taxon>Methylobacterium</taxon>
    </lineage>
</organism>
<dbReference type="PANTHER" id="PTHR43311:SF1">
    <property type="entry name" value="GLUTAMYL-Q TRNA(ASP) SYNTHETASE"/>
    <property type="match status" value="1"/>
</dbReference>
<dbReference type="SUPFAM" id="SSF52374">
    <property type="entry name" value="Nucleotidylyl transferase"/>
    <property type="match status" value="1"/>
</dbReference>
<dbReference type="PANTHER" id="PTHR43311">
    <property type="entry name" value="GLUTAMATE--TRNA LIGASE"/>
    <property type="match status" value="1"/>
</dbReference>
<keyword evidence="4" id="KW-0862">Zinc</keyword>
<keyword evidence="7" id="KW-0648">Protein biosynthesis</keyword>
<feature type="domain" description="Glutamyl/glutaminyl-tRNA synthetase class Ib catalytic" evidence="8">
    <location>
        <begin position="14"/>
        <end position="273"/>
    </location>
</feature>
<keyword evidence="5 7" id="KW-0067">ATP-binding</keyword>
<keyword evidence="10" id="KW-1185">Reference proteome</keyword>
<protein>
    <submittedName>
        <fullName evidence="9">tRNA glutamyl-Q(34) synthetase GluQRS</fullName>
    </submittedName>
</protein>
<evidence type="ECO:0000256" key="5">
    <source>
        <dbReference type="ARBA" id="ARBA00022840"/>
    </source>
</evidence>
<evidence type="ECO:0000256" key="1">
    <source>
        <dbReference type="ARBA" id="ARBA00022598"/>
    </source>
</evidence>
<sequence length="296" mass="32018">MPAPRDAVSTPLLRFAPSPNGRLHLGHAYSALLNDATARRLGGRCLLRIEDIDPVRSRLELIAAIEDDLGWLGLAYERPVRRQSEHMSVYRAALDPLIARGLAYPCFCSRGTIQARVAQTRAEGAAIACDPDGAPLYPGSCRILSGEEAAALRAQGAPHTWRLDMACALDEAPGPYAFRCFEPDGSETDVPADPSRWGDVVIARRDVPTSYHLSVVLDDDAQGISHVVRGADLLAATDLHVLLQRLLGLRSPAYHHHRLIMAEDGEKLAKSRGSETLGDLRAGGINAAEIRAKLGF</sequence>
<accession>A0ABQ6CZ54</accession>
<dbReference type="InterPro" id="IPR049940">
    <property type="entry name" value="GluQ/Sye"/>
</dbReference>
<dbReference type="NCBIfam" id="NF004315">
    <property type="entry name" value="PRK05710.1-4"/>
    <property type="match status" value="1"/>
</dbReference>
<reference evidence="10" key="1">
    <citation type="journal article" date="2019" name="Int. J. Syst. Evol. Microbiol.">
        <title>The Global Catalogue of Microorganisms (GCM) 10K type strain sequencing project: providing services to taxonomists for standard genome sequencing and annotation.</title>
        <authorList>
            <consortium name="The Broad Institute Genomics Platform"/>
            <consortium name="The Broad Institute Genome Sequencing Center for Infectious Disease"/>
            <person name="Wu L."/>
            <person name="Ma J."/>
        </authorList>
    </citation>
    <scope>NUCLEOTIDE SEQUENCE [LARGE SCALE GENOMIC DNA]</scope>
    <source>
        <strain evidence="10">NBRC 107710</strain>
    </source>
</reference>
<evidence type="ECO:0000256" key="2">
    <source>
        <dbReference type="ARBA" id="ARBA00022723"/>
    </source>
</evidence>
<evidence type="ECO:0000256" key="6">
    <source>
        <dbReference type="ARBA" id="ARBA00023146"/>
    </source>
</evidence>
<dbReference type="InterPro" id="IPR020058">
    <property type="entry name" value="Glu/Gln-tRNA-synth_Ib_cat-dom"/>
</dbReference>
<dbReference type="RefSeq" id="WP_183503931.1">
    <property type="nucleotide sequence ID" value="NZ_BSPG01000001.1"/>
</dbReference>
<dbReference type="PRINTS" id="PR00987">
    <property type="entry name" value="TRNASYNTHGLU"/>
</dbReference>